<sequence length="72" mass="7544">LQTFRPEAYPGACPATAVPGRRTEGGESTNPSGNVPVLVRSAVRAITVIRRSGACYGKQQQPALNVYVSCPA</sequence>
<dbReference type="Proteomes" id="UP001149314">
    <property type="component" value="Unassembled WGS sequence"/>
</dbReference>
<name>A0A9X3YHE4_9ENTR</name>
<dbReference type="EMBL" id="JAOURS010000407">
    <property type="protein sequence ID" value="MDC6641854.1"/>
    <property type="molecule type" value="Genomic_DNA"/>
</dbReference>
<protein>
    <submittedName>
        <fullName evidence="2">Uncharacterized protein</fullName>
    </submittedName>
</protein>
<reference evidence="2" key="1">
    <citation type="journal article" date="2023" name="Genes Genomics">
        <title>Genomic insights of Leclercia adecarboxylata strains linked to an outbreak in public hospitals in Mexico.</title>
        <authorList>
            <person name="Barrios-Villa E."/>
            <person name="Pacheco-Flores B."/>
            <person name="Lozano-Zarain P."/>
            <person name="Del Campo-Ortega R."/>
            <person name="de Jesus Ascencio-Montiel I."/>
            <person name="Gonzalez-Leon M."/>
            <person name="Camorlinga-Ponce M."/>
            <person name="Gaytan Cervantes F.J."/>
            <person name="Gonzalez Torres C."/>
            <person name="Aguilar E."/>
            <person name="Gonzalez Ibarra J."/>
            <person name="Torres Lopez F.J."/>
            <person name="Rosas-Vargas H."/>
            <person name="Gonzalez-Bonilla C.R."/>
            <person name="Del Carmen Rocha-Gracia R."/>
        </authorList>
    </citation>
    <scope>NUCLEOTIDE SEQUENCE</scope>
    <source>
        <strain evidence="2">Lac40</strain>
    </source>
</reference>
<accession>A0A9X3YHE4</accession>
<comment type="caution">
    <text evidence="2">The sequence shown here is derived from an EMBL/GenBank/DDBJ whole genome shotgun (WGS) entry which is preliminary data.</text>
</comment>
<proteinExistence type="predicted"/>
<evidence type="ECO:0000256" key="1">
    <source>
        <dbReference type="SAM" id="MobiDB-lite"/>
    </source>
</evidence>
<evidence type="ECO:0000313" key="2">
    <source>
        <dbReference type="EMBL" id="MDC6641854.1"/>
    </source>
</evidence>
<feature type="region of interest" description="Disordered" evidence="1">
    <location>
        <begin position="1"/>
        <end position="34"/>
    </location>
</feature>
<organism evidence="2 3">
    <name type="scientific">Leclercia adecarboxylata</name>
    <dbReference type="NCBI Taxonomy" id="83655"/>
    <lineage>
        <taxon>Bacteria</taxon>
        <taxon>Pseudomonadati</taxon>
        <taxon>Pseudomonadota</taxon>
        <taxon>Gammaproteobacteria</taxon>
        <taxon>Enterobacterales</taxon>
        <taxon>Enterobacteriaceae</taxon>
        <taxon>Leclercia</taxon>
    </lineage>
</organism>
<feature type="non-terminal residue" evidence="2">
    <location>
        <position position="1"/>
    </location>
</feature>
<dbReference type="AlphaFoldDB" id="A0A9X3YHE4"/>
<dbReference type="RefSeq" id="WP_272733780.1">
    <property type="nucleotide sequence ID" value="NZ_JAOURS010000407.1"/>
</dbReference>
<gene>
    <name evidence="2" type="ORF">OEZ79_27215</name>
</gene>
<evidence type="ECO:0000313" key="3">
    <source>
        <dbReference type="Proteomes" id="UP001149314"/>
    </source>
</evidence>